<dbReference type="Pfam" id="PF05973">
    <property type="entry name" value="Gp49"/>
    <property type="match status" value="1"/>
</dbReference>
<accession>A0A1M7RCL8</accession>
<sequence length="126" mass="14530">MFSARRYVIELEPEVRDWLETLTLTEYAKVEAMADILADRAETLGEPYSRHLSGKTRELRFHLSKGAVRISYWLAPGARVVLLTVFRKSRQVERAEVERAIMAQQECAADHANHAPATALYERKWN</sequence>
<dbReference type="Proteomes" id="UP000184440">
    <property type="component" value="Unassembled WGS sequence"/>
</dbReference>
<evidence type="ECO:0000313" key="1">
    <source>
        <dbReference type="EMBL" id="SHN44037.1"/>
    </source>
</evidence>
<name>A0A1M7RCL8_9ACTN</name>
<protein>
    <recommendedName>
        <fullName evidence="3">Phage derived protein Gp49-like</fullName>
    </recommendedName>
</protein>
<evidence type="ECO:0008006" key="3">
    <source>
        <dbReference type="Google" id="ProtNLM"/>
    </source>
</evidence>
<evidence type="ECO:0000313" key="2">
    <source>
        <dbReference type="Proteomes" id="UP000184440"/>
    </source>
</evidence>
<reference evidence="1 2" key="1">
    <citation type="submission" date="2016-11" db="EMBL/GenBank/DDBJ databases">
        <authorList>
            <person name="Jaros S."/>
            <person name="Januszkiewicz K."/>
            <person name="Wedrychowicz H."/>
        </authorList>
    </citation>
    <scope>NUCLEOTIDE SEQUENCE [LARGE SCALE GENOMIC DNA]</scope>
    <source>
        <strain evidence="1 2">DSM 46144</strain>
    </source>
</reference>
<dbReference type="STRING" id="134849.SAMN05443668_11028"/>
<gene>
    <name evidence="1" type="ORF">SAMN05443668_11028</name>
</gene>
<dbReference type="AlphaFoldDB" id="A0A1M7RCL8"/>
<keyword evidence="2" id="KW-1185">Reference proteome</keyword>
<proteinExistence type="predicted"/>
<dbReference type="EMBL" id="FRCS01000010">
    <property type="protein sequence ID" value="SHN44037.1"/>
    <property type="molecule type" value="Genomic_DNA"/>
</dbReference>
<dbReference type="InterPro" id="IPR009241">
    <property type="entry name" value="HigB-like"/>
</dbReference>
<dbReference type="OrthoDB" id="4965795at2"/>
<organism evidence="1 2">
    <name type="scientific">Cryptosporangium aurantiacum</name>
    <dbReference type="NCBI Taxonomy" id="134849"/>
    <lineage>
        <taxon>Bacteria</taxon>
        <taxon>Bacillati</taxon>
        <taxon>Actinomycetota</taxon>
        <taxon>Actinomycetes</taxon>
        <taxon>Cryptosporangiales</taxon>
        <taxon>Cryptosporangiaceae</taxon>
        <taxon>Cryptosporangium</taxon>
    </lineage>
</organism>